<name>B0YBT0_ASPFC</name>
<gene>
    <name evidence="2" type="ORF">AFUB_087710</name>
</gene>
<sequence>MPLQLVLFQEMPKHRLAFPTSSSAPDTAIAWPPADQRTTGSASGFPETQPSQRSYGPLSILQNGASTVPAWTTSLAQSMSSFSPSHSSKTKEEPYSSTTLLQCTCDYNIVINKSVHAAVEDCHGMSTPYNMPGEYVVMSGQQGSYTGTAKHEFKDITLADFRHALGWFSTYFDDTVRETSSGGSSVLAVQASSPFKQNSSVSGSIARTSKHSWSQGSSYKKGSARHFSSFQDQIQAECVDIYVINTQLLSQVHSESNPLIFYEIWFHLPTKRAPELPRVGLTDLVSYDIRKTSIRALRRKFHSRKWKDTWDSLCGAIGIQQIMVNLTMTQAKHLASVIAEINSSEWVR</sequence>
<dbReference type="VEuPathDB" id="FungiDB:AFUB_087710"/>
<dbReference type="AlphaFoldDB" id="B0YBT0"/>
<dbReference type="HOGENOM" id="CLU_796868_0_0_1"/>
<dbReference type="Proteomes" id="UP000001699">
    <property type="component" value="Unassembled WGS sequence"/>
</dbReference>
<keyword evidence="3" id="KW-1185">Reference proteome</keyword>
<reference evidence="2 3" key="1">
    <citation type="journal article" date="2008" name="PLoS Genet.">
        <title>Genomic islands in the pathogenic filamentous fungus Aspergillus fumigatus.</title>
        <authorList>
            <person name="Fedorova N.D."/>
            <person name="Khaldi N."/>
            <person name="Joardar V.S."/>
            <person name="Maiti R."/>
            <person name="Amedeo P."/>
            <person name="Anderson M.J."/>
            <person name="Crabtree J."/>
            <person name="Silva J.C."/>
            <person name="Badger J.H."/>
            <person name="Albarraq A."/>
            <person name="Angiuoli S."/>
            <person name="Bussey H."/>
            <person name="Bowyer P."/>
            <person name="Cotty P.J."/>
            <person name="Dyer P.S."/>
            <person name="Egan A."/>
            <person name="Galens K."/>
            <person name="Fraser-Liggett C.M."/>
            <person name="Haas B.J."/>
            <person name="Inman J.M."/>
            <person name="Kent R."/>
            <person name="Lemieux S."/>
            <person name="Malavazi I."/>
            <person name="Orvis J."/>
            <person name="Roemer T."/>
            <person name="Ronning C.M."/>
            <person name="Sundaram J.P."/>
            <person name="Sutton G."/>
            <person name="Turner G."/>
            <person name="Venter J.C."/>
            <person name="White O.R."/>
            <person name="Whitty B.R."/>
            <person name="Youngman P."/>
            <person name="Wolfe K.H."/>
            <person name="Goldman G.H."/>
            <person name="Wortman J.R."/>
            <person name="Jiang B."/>
            <person name="Denning D.W."/>
            <person name="Nierman W.C."/>
        </authorList>
    </citation>
    <scope>NUCLEOTIDE SEQUENCE [LARGE SCALE GENOMIC DNA]</scope>
    <source>
        <strain evidence="3">CBS 144.89 / FGSC A1163 / CEA10</strain>
    </source>
</reference>
<evidence type="ECO:0000313" key="3">
    <source>
        <dbReference type="Proteomes" id="UP000001699"/>
    </source>
</evidence>
<organism evidence="2 3">
    <name type="scientific">Aspergillus fumigatus (strain CBS 144.89 / FGSC A1163 / CEA10)</name>
    <name type="common">Neosartorya fumigata</name>
    <dbReference type="NCBI Taxonomy" id="451804"/>
    <lineage>
        <taxon>Eukaryota</taxon>
        <taxon>Fungi</taxon>
        <taxon>Dikarya</taxon>
        <taxon>Ascomycota</taxon>
        <taxon>Pezizomycotina</taxon>
        <taxon>Eurotiomycetes</taxon>
        <taxon>Eurotiomycetidae</taxon>
        <taxon>Eurotiales</taxon>
        <taxon>Aspergillaceae</taxon>
        <taxon>Aspergillus</taxon>
        <taxon>Aspergillus subgen. Fumigati</taxon>
    </lineage>
</organism>
<accession>B0YBT0</accession>
<feature type="compositionally biased region" description="Polar residues" evidence="1">
    <location>
        <begin position="36"/>
        <end position="59"/>
    </location>
</feature>
<dbReference type="OrthoDB" id="4496575at2759"/>
<evidence type="ECO:0000313" key="2">
    <source>
        <dbReference type="EMBL" id="EDP48061.1"/>
    </source>
</evidence>
<feature type="region of interest" description="Disordered" evidence="1">
    <location>
        <begin position="18"/>
        <end position="59"/>
    </location>
</feature>
<dbReference type="EMBL" id="DS499601">
    <property type="protein sequence ID" value="EDP48061.1"/>
    <property type="molecule type" value="Genomic_DNA"/>
</dbReference>
<proteinExistence type="predicted"/>
<evidence type="ECO:0000256" key="1">
    <source>
        <dbReference type="SAM" id="MobiDB-lite"/>
    </source>
</evidence>
<protein>
    <submittedName>
        <fullName evidence="2">Uncharacterized protein</fullName>
    </submittedName>
</protein>